<evidence type="ECO:0000313" key="7">
    <source>
        <dbReference type="EMBL" id="MBF4692178.1"/>
    </source>
</evidence>
<gene>
    <name evidence="7" type="ORF">ISU02_03575</name>
</gene>
<sequence>MGLKFQTKIILITLILIVIVGGAITYQNAVQLKKTMYGEMQNEGYQLADSISEKIQISKAFSARIDSLMAERIILAAEAVNLIPPEEMSNEKLKSFLSKVEVNDIYVIDKDRKIQYSNIADYIGWEYPQGHPMDPVFNGQAYSYMEAIRGDLISGEMNKFGGISLDDDRYVQIGINASIIKEIQKQFSPEVLLDQLYQNPKILQAHMISMELTKEEQAKKDAVQPYDDTKREAVILAGNKSSTELVPYTDSVGLSVMNSGERISRLVTLEDTGEQAYEVLVPIKNDNKVSEIISIAISLDHLNSILKDNLINSLSVTAVIFILAIIAGIIGIRTAMGPLRKLGSQLHEIAAGDFTVEQDKKILESKDELGEIARDVKSMRLQLSELVHSLKTGVKEVSAGSDKLSNIMNETADAVEENAKAVEALAVSANEQADEGRRVSYSAEQLGVVVEKGHQSIENANVRVKTVQELSLNGDSIITDLAKITSESIDKTDKVSIGIKEIEKTVQAMREFMGHIRSISEQTNLLALNASIEAARAGEAGRGFAVVADEIRKLAEETNQTTEQVEEIITNITDRTNHATNNIVEITGVTQQQTQTLSKTLEIFGQIQGAVQELVQSMNEVMEVTNSVDAGKNTITKAVSVLTGLTESLSATCEQISASTEEQSAAVMEVNELSKSNKELAIRLTEQTAKFKTTEQSE</sequence>
<dbReference type="CDD" id="cd06225">
    <property type="entry name" value="HAMP"/>
    <property type="match status" value="1"/>
</dbReference>
<evidence type="ECO:0000259" key="5">
    <source>
        <dbReference type="PROSITE" id="PS50111"/>
    </source>
</evidence>
<keyword evidence="4" id="KW-0812">Transmembrane</keyword>
<dbReference type="Proteomes" id="UP000614200">
    <property type="component" value="Unassembled WGS sequence"/>
</dbReference>
<dbReference type="PROSITE" id="PS50885">
    <property type="entry name" value="HAMP"/>
    <property type="match status" value="1"/>
</dbReference>
<dbReference type="RefSeq" id="WP_194700420.1">
    <property type="nucleotide sequence ID" value="NZ_JADKNH010000002.1"/>
</dbReference>
<dbReference type="EMBL" id="JADKNH010000002">
    <property type="protein sequence ID" value="MBF4692178.1"/>
    <property type="molecule type" value="Genomic_DNA"/>
</dbReference>
<dbReference type="InterPro" id="IPR004089">
    <property type="entry name" value="MCPsignal_dom"/>
</dbReference>
<dbReference type="Pfam" id="PF00672">
    <property type="entry name" value="HAMP"/>
    <property type="match status" value="1"/>
</dbReference>
<comment type="caution">
    <text evidence="7">The sequence shown here is derived from an EMBL/GenBank/DDBJ whole genome shotgun (WGS) entry which is preliminary data.</text>
</comment>
<dbReference type="Gene3D" id="1.10.287.950">
    <property type="entry name" value="Methyl-accepting chemotaxis protein"/>
    <property type="match status" value="1"/>
</dbReference>
<feature type="transmembrane region" description="Helical" evidence="4">
    <location>
        <begin position="310"/>
        <end position="332"/>
    </location>
</feature>
<reference evidence="7 8" key="1">
    <citation type="submission" date="2020-11" db="EMBL/GenBank/DDBJ databases">
        <title>Fusibacter basophilias sp. nov.</title>
        <authorList>
            <person name="Qiu D."/>
        </authorList>
    </citation>
    <scope>NUCLEOTIDE SEQUENCE [LARGE SCALE GENOMIC DNA]</scope>
    <source>
        <strain evidence="7 8">Q10-2</strain>
    </source>
</reference>
<evidence type="ECO:0000313" key="8">
    <source>
        <dbReference type="Proteomes" id="UP000614200"/>
    </source>
</evidence>
<dbReference type="Pfam" id="PF00015">
    <property type="entry name" value="MCPsignal"/>
    <property type="match status" value="1"/>
</dbReference>
<dbReference type="PANTHER" id="PTHR32089">
    <property type="entry name" value="METHYL-ACCEPTING CHEMOTAXIS PROTEIN MCPB"/>
    <property type="match status" value="1"/>
</dbReference>
<dbReference type="PROSITE" id="PS50111">
    <property type="entry name" value="CHEMOTAXIS_TRANSDUC_2"/>
    <property type="match status" value="1"/>
</dbReference>
<protein>
    <submittedName>
        <fullName evidence="7">Methyl-accepting chemotaxis protein</fullName>
    </submittedName>
</protein>
<evidence type="ECO:0000256" key="3">
    <source>
        <dbReference type="PROSITE-ProRule" id="PRU00284"/>
    </source>
</evidence>
<dbReference type="SUPFAM" id="SSF58104">
    <property type="entry name" value="Methyl-accepting chemotaxis protein (MCP) signaling domain"/>
    <property type="match status" value="1"/>
</dbReference>
<dbReference type="SMART" id="SM00283">
    <property type="entry name" value="MA"/>
    <property type="match status" value="1"/>
</dbReference>
<evidence type="ECO:0000256" key="2">
    <source>
        <dbReference type="ARBA" id="ARBA00029447"/>
    </source>
</evidence>
<keyword evidence="8" id="KW-1185">Reference proteome</keyword>
<accession>A0ABR9ZPW9</accession>
<keyword evidence="1 3" id="KW-0807">Transducer</keyword>
<evidence type="ECO:0000259" key="6">
    <source>
        <dbReference type="PROSITE" id="PS50885"/>
    </source>
</evidence>
<keyword evidence="4" id="KW-0472">Membrane</keyword>
<feature type="domain" description="HAMP" evidence="6">
    <location>
        <begin position="333"/>
        <end position="388"/>
    </location>
</feature>
<evidence type="ECO:0000256" key="4">
    <source>
        <dbReference type="SAM" id="Phobius"/>
    </source>
</evidence>
<feature type="domain" description="Methyl-accepting transducer" evidence="5">
    <location>
        <begin position="386"/>
        <end position="671"/>
    </location>
</feature>
<proteinExistence type="inferred from homology"/>
<evidence type="ECO:0000256" key="1">
    <source>
        <dbReference type="ARBA" id="ARBA00023224"/>
    </source>
</evidence>
<dbReference type="PANTHER" id="PTHR32089:SF112">
    <property type="entry name" value="LYSOZYME-LIKE PROTEIN-RELATED"/>
    <property type="match status" value="1"/>
</dbReference>
<keyword evidence="4" id="KW-1133">Transmembrane helix</keyword>
<dbReference type="InterPro" id="IPR003660">
    <property type="entry name" value="HAMP_dom"/>
</dbReference>
<comment type="similarity">
    <text evidence="2">Belongs to the methyl-accepting chemotaxis (MCP) protein family.</text>
</comment>
<organism evidence="7 8">
    <name type="scientific">Fusibacter ferrireducens</name>
    <dbReference type="NCBI Taxonomy" id="2785058"/>
    <lineage>
        <taxon>Bacteria</taxon>
        <taxon>Bacillati</taxon>
        <taxon>Bacillota</taxon>
        <taxon>Clostridia</taxon>
        <taxon>Eubacteriales</taxon>
        <taxon>Eubacteriales Family XII. Incertae Sedis</taxon>
        <taxon>Fusibacter</taxon>
    </lineage>
</organism>
<name>A0ABR9ZPW9_9FIRM</name>
<dbReference type="SMART" id="SM00304">
    <property type="entry name" value="HAMP"/>
    <property type="match status" value="2"/>
</dbReference>